<keyword evidence="2" id="KW-1185">Reference proteome</keyword>
<proteinExistence type="predicted"/>
<sequence length="216" mass="24338">MPTFGFSAFLKLISLSPRRQKSEIQKRLQPSKNGYDFHRNLKLHAHRYLYEGTALEDVLASVSRIVKDAEKRSTAQGLARLHTWRSENLGDLIEFPPAIYESPRGRFKVKFTSDIGIADRGGMAIHIWNTASPGLNAREIFAALALMNTAYRNIVPSPASMAVLSLRNSQLYRLTDAEDFSLIGRRVVESLEGIFEDVEHGVQLPRDDRPIAPSQF</sequence>
<name>A0A7W6H4R1_9HYPH</name>
<reference evidence="1 2" key="1">
    <citation type="submission" date="2020-08" db="EMBL/GenBank/DDBJ databases">
        <title>Genomic Encyclopedia of Type Strains, Phase IV (KMG-IV): sequencing the most valuable type-strain genomes for metagenomic binning, comparative biology and taxonomic classification.</title>
        <authorList>
            <person name="Goeker M."/>
        </authorList>
    </citation>
    <scope>NUCLEOTIDE SEQUENCE [LARGE SCALE GENOMIC DNA]</scope>
    <source>
        <strain evidence="1 2">DSM 102238</strain>
    </source>
</reference>
<accession>A0A7W6H4R1</accession>
<evidence type="ECO:0000313" key="1">
    <source>
        <dbReference type="EMBL" id="MBB3997819.1"/>
    </source>
</evidence>
<organism evidence="1 2">
    <name type="scientific">Aureimonas pseudogalii</name>
    <dbReference type="NCBI Taxonomy" id="1744844"/>
    <lineage>
        <taxon>Bacteria</taxon>
        <taxon>Pseudomonadati</taxon>
        <taxon>Pseudomonadota</taxon>
        <taxon>Alphaproteobacteria</taxon>
        <taxon>Hyphomicrobiales</taxon>
        <taxon>Aurantimonadaceae</taxon>
        <taxon>Aureimonas</taxon>
    </lineage>
</organism>
<dbReference type="AlphaFoldDB" id="A0A7W6H4R1"/>
<gene>
    <name evidence="1" type="ORF">GGR04_001655</name>
</gene>
<comment type="caution">
    <text evidence="1">The sequence shown here is derived from an EMBL/GenBank/DDBJ whole genome shotgun (WGS) entry which is preliminary data.</text>
</comment>
<protein>
    <submittedName>
        <fullName evidence="1">Uncharacterized protein</fullName>
    </submittedName>
</protein>
<evidence type="ECO:0000313" key="2">
    <source>
        <dbReference type="Proteomes" id="UP000542776"/>
    </source>
</evidence>
<dbReference type="RefSeq" id="WP_183199345.1">
    <property type="nucleotide sequence ID" value="NZ_JACIEK010000002.1"/>
</dbReference>
<dbReference type="EMBL" id="JACIEK010000002">
    <property type="protein sequence ID" value="MBB3997819.1"/>
    <property type="molecule type" value="Genomic_DNA"/>
</dbReference>
<dbReference type="Proteomes" id="UP000542776">
    <property type="component" value="Unassembled WGS sequence"/>
</dbReference>